<evidence type="ECO:0000256" key="1">
    <source>
        <dbReference type="ARBA" id="ARBA00003416"/>
    </source>
</evidence>
<evidence type="ECO:0008006" key="8">
    <source>
        <dbReference type="Google" id="ProtNLM"/>
    </source>
</evidence>
<dbReference type="EMBL" id="BAGZ01000008">
    <property type="protein sequence ID" value="GAB78151.1"/>
    <property type="molecule type" value="Genomic_DNA"/>
</dbReference>
<comment type="similarity">
    <text evidence="2">Belongs to the RmuC family.</text>
</comment>
<comment type="caution">
    <text evidence="6">The sequence shown here is derived from an EMBL/GenBank/DDBJ whole genome shotgun (WGS) entry which is preliminary data.</text>
</comment>
<comment type="function">
    <text evidence="1">Involved in DNA recombination.</text>
</comment>
<evidence type="ECO:0000256" key="4">
    <source>
        <dbReference type="ARBA" id="ARBA00023172"/>
    </source>
</evidence>
<dbReference type="GO" id="GO:0006310">
    <property type="term" value="P:DNA recombination"/>
    <property type="evidence" value="ECO:0007669"/>
    <property type="project" value="UniProtKB-KW"/>
</dbReference>
<evidence type="ECO:0000313" key="6">
    <source>
        <dbReference type="EMBL" id="GAB78151.1"/>
    </source>
</evidence>
<organism evidence="6 7">
    <name type="scientific">Austwickia chelonae NBRC 105200</name>
    <dbReference type="NCBI Taxonomy" id="1184607"/>
    <lineage>
        <taxon>Bacteria</taxon>
        <taxon>Bacillati</taxon>
        <taxon>Actinomycetota</taxon>
        <taxon>Actinomycetes</taxon>
        <taxon>Micrococcales</taxon>
        <taxon>Dermatophilaceae</taxon>
        <taxon>Austwickia</taxon>
    </lineage>
</organism>
<reference evidence="6 7" key="1">
    <citation type="submission" date="2012-08" db="EMBL/GenBank/DDBJ databases">
        <title>Whole genome shotgun sequence of Austwickia chelonae NBRC 105200.</title>
        <authorList>
            <person name="Yoshida I."/>
            <person name="Hosoyama A."/>
            <person name="Tsuchikane K."/>
            <person name="Katsumata H."/>
            <person name="Ando Y."/>
            <person name="Ohji S."/>
            <person name="Hamada M."/>
            <person name="Tamura T."/>
            <person name="Yamazoe A."/>
            <person name="Yamazaki S."/>
            <person name="Fujita N."/>
        </authorList>
    </citation>
    <scope>NUCLEOTIDE SEQUENCE [LARGE SCALE GENOMIC DNA]</scope>
    <source>
        <strain evidence="6 7">NBRC 105200</strain>
    </source>
</reference>
<feature type="region of interest" description="Disordered" evidence="5">
    <location>
        <begin position="381"/>
        <end position="411"/>
    </location>
</feature>
<dbReference type="PANTHER" id="PTHR30563">
    <property type="entry name" value="DNA RECOMBINATION PROTEIN RMUC"/>
    <property type="match status" value="1"/>
</dbReference>
<keyword evidence="7" id="KW-1185">Reference proteome</keyword>
<dbReference type="Pfam" id="PF02646">
    <property type="entry name" value="RmuC"/>
    <property type="match status" value="1"/>
</dbReference>
<accession>K6UMI7</accession>
<evidence type="ECO:0000256" key="2">
    <source>
        <dbReference type="ARBA" id="ARBA00009840"/>
    </source>
</evidence>
<sequence length="411" mass="44438">MTESSLGSFVALLCAATFGAVLAWLFSTRRQAVQIAALTTERDILREREIHHLERIAQIQAFADTDDATAAALAPLREAMLRVERQVGVLERDRVEQYGQLAERLAEVSTQAHALRQQTAGLAGALNSSQVRGAWGETQLRRVCEHSGMLPHCDFDEQVSAVSDHEATVRPDLLVRLPGERCLVVDAKAPLTAFLAAQADDLPDRRRTELLAEHAAALRAHVDALSAKRYWSAFSTSPEMVICFVPADAMLAAALSSDPGLYDAAQSRKVVLASPATLLALLRSVAFAWRQDAVATSARDLLALGEELHERLSTLHGHLAKMGGSLRRSVDHYNGLVGALEGRVFVTARRMHELGLAGRPLPDVPTVEATPRPITAAELLAAQAQEETKGKDQGLPRLAGLDSPSSRQDTA</sequence>
<name>K6UMI7_9MICO</name>
<keyword evidence="3" id="KW-0175">Coiled coil</keyword>
<dbReference type="eggNOG" id="COG1322">
    <property type="taxonomic scope" value="Bacteria"/>
</dbReference>
<evidence type="ECO:0000256" key="3">
    <source>
        <dbReference type="ARBA" id="ARBA00023054"/>
    </source>
</evidence>
<dbReference type="InterPro" id="IPR003798">
    <property type="entry name" value="DNA_recombination_RmuC"/>
</dbReference>
<evidence type="ECO:0000256" key="5">
    <source>
        <dbReference type="SAM" id="MobiDB-lite"/>
    </source>
</evidence>
<dbReference type="Proteomes" id="UP000008495">
    <property type="component" value="Unassembled WGS sequence"/>
</dbReference>
<keyword evidence="4" id="KW-0233">DNA recombination</keyword>
<dbReference type="OrthoDB" id="370725at2"/>
<dbReference type="STRING" id="100225.SAMN05421595_0672"/>
<protein>
    <recommendedName>
        <fullName evidence="8">DNA recombination protein RmuC</fullName>
    </recommendedName>
</protein>
<evidence type="ECO:0000313" key="7">
    <source>
        <dbReference type="Proteomes" id="UP000008495"/>
    </source>
</evidence>
<dbReference type="RefSeq" id="WP_006502905.1">
    <property type="nucleotide sequence ID" value="NZ_BAGZ01000008.1"/>
</dbReference>
<dbReference type="AlphaFoldDB" id="K6UMI7"/>
<proteinExistence type="inferred from homology"/>
<dbReference type="PANTHER" id="PTHR30563:SF0">
    <property type="entry name" value="DNA RECOMBINATION PROTEIN RMUC"/>
    <property type="match status" value="1"/>
</dbReference>
<gene>
    <name evidence="6" type="ORF">AUCHE_08_03960</name>
</gene>